<reference evidence="1" key="1">
    <citation type="submission" date="2014-09" db="EMBL/GenBank/DDBJ databases">
        <authorList>
            <person name="Magalhaes I.L.F."/>
            <person name="Oliveira U."/>
            <person name="Santos F.R."/>
            <person name="Vidigal T.H.D.A."/>
            <person name="Brescovit A.D."/>
            <person name="Santos A.J."/>
        </authorList>
    </citation>
    <scope>NUCLEOTIDE SEQUENCE</scope>
    <source>
        <tissue evidence="1">Shoot tissue taken approximately 20 cm above the soil surface</tissue>
    </source>
</reference>
<evidence type="ECO:0000313" key="1">
    <source>
        <dbReference type="EMBL" id="JAE21513.1"/>
    </source>
</evidence>
<reference evidence="1" key="2">
    <citation type="journal article" date="2015" name="Data Brief">
        <title>Shoot transcriptome of the giant reed, Arundo donax.</title>
        <authorList>
            <person name="Barrero R.A."/>
            <person name="Guerrero F.D."/>
            <person name="Moolhuijzen P."/>
            <person name="Goolsby J.A."/>
            <person name="Tidwell J."/>
            <person name="Bellgard S.E."/>
            <person name="Bellgard M.I."/>
        </authorList>
    </citation>
    <scope>NUCLEOTIDE SEQUENCE</scope>
    <source>
        <tissue evidence="1">Shoot tissue taken approximately 20 cm above the soil surface</tissue>
    </source>
</reference>
<name>A0A0A9GLH6_ARUDO</name>
<dbReference type="EMBL" id="GBRH01176383">
    <property type="protein sequence ID" value="JAE21513.1"/>
    <property type="molecule type" value="Transcribed_RNA"/>
</dbReference>
<sequence length="25" mass="2716">MNLADINKAFDLLHEGGCLRCVLAV</sequence>
<dbReference type="AlphaFoldDB" id="A0A0A9GLH6"/>
<protein>
    <submittedName>
        <fullName evidence="1">ADHX</fullName>
    </submittedName>
</protein>
<organism evidence="1">
    <name type="scientific">Arundo donax</name>
    <name type="common">Giant reed</name>
    <name type="synonym">Donax arundinaceus</name>
    <dbReference type="NCBI Taxonomy" id="35708"/>
    <lineage>
        <taxon>Eukaryota</taxon>
        <taxon>Viridiplantae</taxon>
        <taxon>Streptophyta</taxon>
        <taxon>Embryophyta</taxon>
        <taxon>Tracheophyta</taxon>
        <taxon>Spermatophyta</taxon>
        <taxon>Magnoliopsida</taxon>
        <taxon>Liliopsida</taxon>
        <taxon>Poales</taxon>
        <taxon>Poaceae</taxon>
        <taxon>PACMAD clade</taxon>
        <taxon>Arundinoideae</taxon>
        <taxon>Arundineae</taxon>
        <taxon>Arundo</taxon>
    </lineage>
</organism>
<accession>A0A0A9GLH6</accession>
<proteinExistence type="predicted"/>